<feature type="signal peptide" evidence="1">
    <location>
        <begin position="1"/>
        <end position="26"/>
    </location>
</feature>
<organism evidence="2 3">
    <name type="scientific">Volvox africanus</name>
    <dbReference type="NCBI Taxonomy" id="51714"/>
    <lineage>
        <taxon>Eukaryota</taxon>
        <taxon>Viridiplantae</taxon>
        <taxon>Chlorophyta</taxon>
        <taxon>core chlorophytes</taxon>
        <taxon>Chlorophyceae</taxon>
        <taxon>CS clade</taxon>
        <taxon>Chlamydomonadales</taxon>
        <taxon>Volvocaceae</taxon>
        <taxon>Volvox</taxon>
    </lineage>
</organism>
<reference evidence="2 3" key="1">
    <citation type="journal article" date="2023" name="IScience">
        <title>Expanded male sex-determining region conserved during the evolution of homothallism in the green alga Volvox.</title>
        <authorList>
            <person name="Yamamoto K."/>
            <person name="Matsuzaki R."/>
            <person name="Mahakham W."/>
            <person name="Heman W."/>
            <person name="Sekimoto H."/>
            <person name="Kawachi M."/>
            <person name="Minakuchi Y."/>
            <person name="Toyoda A."/>
            <person name="Nozaki H."/>
        </authorList>
    </citation>
    <scope>NUCLEOTIDE SEQUENCE [LARGE SCALE GENOMIC DNA]</scope>
    <source>
        <strain evidence="2 3">NIES-4468</strain>
    </source>
</reference>
<feature type="chain" id="PRO_5047443159" description="SRCR domain-containing protein" evidence="1">
    <location>
        <begin position="27"/>
        <end position="153"/>
    </location>
</feature>
<evidence type="ECO:0000313" key="3">
    <source>
        <dbReference type="Proteomes" id="UP001165090"/>
    </source>
</evidence>
<gene>
    <name evidence="2" type="ORF">VaNZ11_012252</name>
</gene>
<evidence type="ECO:0000256" key="1">
    <source>
        <dbReference type="SAM" id="SignalP"/>
    </source>
</evidence>
<dbReference type="EMBL" id="BSDZ01000079">
    <property type="protein sequence ID" value="GLI67925.1"/>
    <property type="molecule type" value="Genomic_DNA"/>
</dbReference>
<protein>
    <recommendedName>
        <fullName evidence="4">SRCR domain-containing protein</fullName>
    </recommendedName>
</protein>
<evidence type="ECO:0008006" key="4">
    <source>
        <dbReference type="Google" id="ProtNLM"/>
    </source>
</evidence>
<name>A0ABQ5SEG7_9CHLO</name>
<comment type="caution">
    <text evidence="2">The sequence shown here is derived from an EMBL/GenBank/DDBJ whole genome shotgun (WGS) entry which is preliminary data.</text>
</comment>
<dbReference type="Proteomes" id="UP001165090">
    <property type="component" value="Unassembled WGS sequence"/>
</dbReference>
<sequence length="153" mass="16327">MCQKIARSLVSHFVVFVALAMQRINAGPPQADILTVGSSQYVLKAYQYNVNNGTFSELKYGKELAVGYVFAIPYPMSVVNLTVPVCLPGNWDGIAALAACKQAGFQGGAISITGVDPSFPKVPLTKTRMIRNITCPLGATSLSQCTATYFNNG</sequence>
<keyword evidence="1" id="KW-0732">Signal</keyword>
<accession>A0ABQ5SEG7</accession>
<keyword evidence="3" id="KW-1185">Reference proteome</keyword>
<proteinExistence type="predicted"/>
<feature type="non-terminal residue" evidence="2">
    <location>
        <position position="153"/>
    </location>
</feature>
<evidence type="ECO:0000313" key="2">
    <source>
        <dbReference type="EMBL" id="GLI67925.1"/>
    </source>
</evidence>